<feature type="compositionally biased region" description="Low complexity" evidence="1">
    <location>
        <begin position="139"/>
        <end position="158"/>
    </location>
</feature>
<name>A0AAD5PC89_9FUNG</name>
<organism evidence="2 3">
    <name type="scientific">Phascolomyces articulosus</name>
    <dbReference type="NCBI Taxonomy" id="60185"/>
    <lineage>
        <taxon>Eukaryota</taxon>
        <taxon>Fungi</taxon>
        <taxon>Fungi incertae sedis</taxon>
        <taxon>Mucoromycota</taxon>
        <taxon>Mucoromycotina</taxon>
        <taxon>Mucoromycetes</taxon>
        <taxon>Mucorales</taxon>
        <taxon>Lichtheimiaceae</taxon>
        <taxon>Phascolomyces</taxon>
    </lineage>
</organism>
<gene>
    <name evidence="2" type="ORF">BDA99DRAFT_587375</name>
</gene>
<evidence type="ECO:0000313" key="2">
    <source>
        <dbReference type="EMBL" id="KAI9253494.1"/>
    </source>
</evidence>
<keyword evidence="3" id="KW-1185">Reference proteome</keyword>
<feature type="compositionally biased region" description="Low complexity" evidence="1">
    <location>
        <begin position="113"/>
        <end position="122"/>
    </location>
</feature>
<feature type="compositionally biased region" description="Polar residues" evidence="1">
    <location>
        <begin position="20"/>
        <end position="32"/>
    </location>
</feature>
<comment type="caution">
    <text evidence="2">The sequence shown here is derived from an EMBL/GenBank/DDBJ whole genome shotgun (WGS) entry which is preliminary data.</text>
</comment>
<dbReference type="EMBL" id="JAIXMP010000026">
    <property type="protein sequence ID" value="KAI9253494.1"/>
    <property type="molecule type" value="Genomic_DNA"/>
</dbReference>
<evidence type="ECO:0008006" key="4">
    <source>
        <dbReference type="Google" id="ProtNLM"/>
    </source>
</evidence>
<protein>
    <recommendedName>
        <fullName evidence="4">F-box domain-containing protein</fullName>
    </recommendedName>
</protein>
<evidence type="ECO:0000313" key="3">
    <source>
        <dbReference type="Proteomes" id="UP001209540"/>
    </source>
</evidence>
<sequence length="699" mass="81003">MSSTRNNSSRQGPQRRAAANTASVRISQQYNATRHRRQQQQPTIENQDQPQQQQPQRVSTRQQQRRSTRLAIAADTTSESINNLDYQFPESSARETIQQQGSRQPFIVTTPSTSTISIISSPAQSLTQSRKRSRDQPFSSSGSRSNGSDNSSNSTNGNDGDDDDSSTPSITPCINKRSRRSQSTNYSSSTTSSASSSSDITRHDDQPTTGYNLFAHSPVEVSHQVFANLVPSRLHQVAQVNRTLRATLQSMDIWREICRVQNIQAPAQQQQDNNNRCHAMRTRRQTASIIAAEEQQQQQQEQDPEVNYYSLAIPYLQVTCDQCLTRLDEPARFPTRVDRGESWRLCPSCLETVQEQQAQQMTDRHFSLINRLELLEKQGFKIDHEHSGIFQDYTNAVFPEEQSEDAIIEQIIRETRFRRRWEQRRPQYRGVVRSTQENMLARPDKVTSTNYIKNRGPLGNDFEKVIRKVLGEDRLGPNFTNEQYHQAMVWLARQVERYQEDIRQDFPSASQEVSNTLALCYYAQSRLGHRRFGDDIEHDDPNTMDVAPEYFWGEIQSMKRDIYKAYTKRCVIEGFCIMQDDIDYCRLIRQQGHRNPTEADIREAMNRGARHFELLLMEQDGGQFTMRARRGGLNAHLRDTLGPHYYRFITNRVCPQFRRQDGFFVPIEHTGDQERNEHYQQTLRRIRGIREPRSLFDSD</sequence>
<proteinExistence type="predicted"/>
<dbReference type="Proteomes" id="UP001209540">
    <property type="component" value="Unassembled WGS sequence"/>
</dbReference>
<dbReference type="AlphaFoldDB" id="A0AAD5PC89"/>
<feature type="compositionally biased region" description="Low complexity" evidence="1">
    <location>
        <begin position="181"/>
        <end position="199"/>
    </location>
</feature>
<feature type="region of interest" description="Disordered" evidence="1">
    <location>
        <begin position="113"/>
        <end position="212"/>
    </location>
</feature>
<accession>A0AAD5PC89</accession>
<reference evidence="2" key="2">
    <citation type="submission" date="2023-02" db="EMBL/GenBank/DDBJ databases">
        <authorList>
            <consortium name="DOE Joint Genome Institute"/>
            <person name="Mondo S.J."/>
            <person name="Chang Y."/>
            <person name="Wang Y."/>
            <person name="Ahrendt S."/>
            <person name="Andreopoulos W."/>
            <person name="Barry K."/>
            <person name="Beard J."/>
            <person name="Benny G.L."/>
            <person name="Blankenship S."/>
            <person name="Bonito G."/>
            <person name="Cuomo C."/>
            <person name="Desiro A."/>
            <person name="Gervers K.A."/>
            <person name="Hundley H."/>
            <person name="Kuo A."/>
            <person name="LaButti K."/>
            <person name="Lang B.F."/>
            <person name="Lipzen A."/>
            <person name="O'Donnell K."/>
            <person name="Pangilinan J."/>
            <person name="Reynolds N."/>
            <person name="Sandor L."/>
            <person name="Smith M.W."/>
            <person name="Tsang A."/>
            <person name="Grigoriev I.V."/>
            <person name="Stajich J.E."/>
            <person name="Spatafora J.W."/>
        </authorList>
    </citation>
    <scope>NUCLEOTIDE SEQUENCE</scope>
    <source>
        <strain evidence="2">RSA 2281</strain>
    </source>
</reference>
<reference evidence="2" key="1">
    <citation type="journal article" date="2022" name="IScience">
        <title>Evolution of zygomycete secretomes and the origins of terrestrial fungal ecologies.</title>
        <authorList>
            <person name="Chang Y."/>
            <person name="Wang Y."/>
            <person name="Mondo S."/>
            <person name="Ahrendt S."/>
            <person name="Andreopoulos W."/>
            <person name="Barry K."/>
            <person name="Beard J."/>
            <person name="Benny G.L."/>
            <person name="Blankenship S."/>
            <person name="Bonito G."/>
            <person name="Cuomo C."/>
            <person name="Desiro A."/>
            <person name="Gervers K.A."/>
            <person name="Hundley H."/>
            <person name="Kuo A."/>
            <person name="LaButti K."/>
            <person name="Lang B.F."/>
            <person name="Lipzen A."/>
            <person name="O'Donnell K."/>
            <person name="Pangilinan J."/>
            <person name="Reynolds N."/>
            <person name="Sandor L."/>
            <person name="Smith M.E."/>
            <person name="Tsang A."/>
            <person name="Grigoriev I.V."/>
            <person name="Stajich J.E."/>
            <person name="Spatafora J.W."/>
        </authorList>
    </citation>
    <scope>NUCLEOTIDE SEQUENCE</scope>
    <source>
        <strain evidence="2">RSA 2281</strain>
    </source>
</reference>
<dbReference type="InterPro" id="IPR036047">
    <property type="entry name" value="F-box-like_dom_sf"/>
</dbReference>
<dbReference type="Gene3D" id="1.20.1280.50">
    <property type="match status" value="1"/>
</dbReference>
<evidence type="ECO:0000256" key="1">
    <source>
        <dbReference type="SAM" id="MobiDB-lite"/>
    </source>
</evidence>
<feature type="compositionally biased region" description="Low complexity" evidence="1">
    <location>
        <begin position="39"/>
        <end position="62"/>
    </location>
</feature>
<feature type="compositionally biased region" description="Polar residues" evidence="1">
    <location>
        <begin position="1"/>
        <end position="12"/>
    </location>
</feature>
<feature type="region of interest" description="Disordered" evidence="1">
    <location>
        <begin position="1"/>
        <end position="76"/>
    </location>
</feature>
<dbReference type="SUPFAM" id="SSF81383">
    <property type="entry name" value="F-box domain"/>
    <property type="match status" value="1"/>
</dbReference>